<evidence type="ECO:0000256" key="5">
    <source>
        <dbReference type="ARBA" id="ARBA00044503"/>
    </source>
</evidence>
<comment type="similarity">
    <text evidence="5">Belongs to the Prp family.</text>
</comment>
<dbReference type="Pfam" id="PF04327">
    <property type="entry name" value="Peptidase_Prp"/>
    <property type="match status" value="1"/>
</dbReference>
<dbReference type="InterPro" id="IPR007422">
    <property type="entry name" value="Peptidase_Prp"/>
</dbReference>
<sequence length="111" mass="12804">MTKVEIFRKNKRVVLYRAAGHAEYADFGEDIVCAALSMAMQLPLGGMQGILKVMPLFDMNSDGFLEVDMREMDYRGKEKEIDTLLESMVLMIRELSKEYPKHIKLVEKEDI</sequence>
<keyword evidence="2" id="KW-0645">Protease</keyword>
<keyword evidence="1" id="KW-0690">Ribosome biogenesis</keyword>
<comment type="caution">
    <text evidence="7">The sequence shown here is derived from an EMBL/GenBank/DDBJ whole genome shotgun (WGS) entry which is preliminary data.</text>
</comment>
<dbReference type="GO" id="GO:0042254">
    <property type="term" value="P:ribosome biogenesis"/>
    <property type="evidence" value="ECO:0007669"/>
    <property type="project" value="UniProtKB-KW"/>
</dbReference>
<proteinExistence type="inferred from homology"/>
<evidence type="ECO:0000313" key="7">
    <source>
        <dbReference type="EMBL" id="GLI56106.1"/>
    </source>
</evidence>
<dbReference type="Gene3D" id="3.30.70.1490">
    <property type="entry name" value="Cysteine protease Prp"/>
    <property type="match status" value="1"/>
</dbReference>
<evidence type="ECO:0000256" key="4">
    <source>
        <dbReference type="ARBA" id="ARBA00022807"/>
    </source>
</evidence>
<gene>
    <name evidence="7" type="ORF">PM10SUCC1_16200</name>
</gene>
<evidence type="ECO:0000256" key="2">
    <source>
        <dbReference type="ARBA" id="ARBA00022670"/>
    </source>
</evidence>
<dbReference type="Proteomes" id="UP001144471">
    <property type="component" value="Unassembled WGS sequence"/>
</dbReference>
<reference evidence="7" key="1">
    <citation type="submission" date="2022-12" db="EMBL/GenBank/DDBJ databases">
        <title>Reference genome sequencing for broad-spectrum identification of bacterial and archaeal isolates by mass spectrometry.</title>
        <authorList>
            <person name="Sekiguchi Y."/>
            <person name="Tourlousse D.M."/>
        </authorList>
    </citation>
    <scope>NUCLEOTIDE SEQUENCE</scope>
    <source>
        <strain evidence="7">10succ1</strain>
    </source>
</reference>
<accession>A0A9W6GLV3</accession>
<keyword evidence="3" id="KW-0378">Hydrolase</keyword>
<dbReference type="CDD" id="cd16332">
    <property type="entry name" value="Prp-like"/>
    <property type="match status" value="1"/>
</dbReference>
<evidence type="ECO:0000256" key="1">
    <source>
        <dbReference type="ARBA" id="ARBA00022517"/>
    </source>
</evidence>
<keyword evidence="8" id="KW-1185">Reference proteome</keyword>
<evidence type="ECO:0000256" key="3">
    <source>
        <dbReference type="ARBA" id="ARBA00022801"/>
    </source>
</evidence>
<name>A0A9W6GLV3_9FUSO</name>
<organism evidence="7 8">
    <name type="scientific">Propionigenium maris DSM 9537</name>
    <dbReference type="NCBI Taxonomy" id="1123000"/>
    <lineage>
        <taxon>Bacteria</taxon>
        <taxon>Fusobacteriati</taxon>
        <taxon>Fusobacteriota</taxon>
        <taxon>Fusobacteriia</taxon>
        <taxon>Fusobacteriales</taxon>
        <taxon>Fusobacteriaceae</taxon>
        <taxon>Propionigenium</taxon>
    </lineage>
</organism>
<protein>
    <recommendedName>
        <fullName evidence="6">Ribosomal processing cysteine protease Prp</fullName>
    </recommendedName>
</protein>
<evidence type="ECO:0000313" key="8">
    <source>
        <dbReference type="Proteomes" id="UP001144471"/>
    </source>
</evidence>
<dbReference type="SUPFAM" id="SSF118010">
    <property type="entry name" value="TM1457-like"/>
    <property type="match status" value="1"/>
</dbReference>
<dbReference type="RefSeq" id="WP_281835017.1">
    <property type="nucleotide sequence ID" value="NZ_BSDY01000006.1"/>
</dbReference>
<dbReference type="GO" id="GO:0006508">
    <property type="term" value="P:proteolysis"/>
    <property type="evidence" value="ECO:0007669"/>
    <property type="project" value="UniProtKB-KW"/>
</dbReference>
<dbReference type="GO" id="GO:0008234">
    <property type="term" value="F:cysteine-type peptidase activity"/>
    <property type="evidence" value="ECO:0007669"/>
    <property type="project" value="UniProtKB-KW"/>
</dbReference>
<dbReference type="PANTHER" id="PTHR39178">
    <property type="entry name" value="HYPOTHETICAL RIBOSOME-ASSOCIATED PROTEIN"/>
    <property type="match status" value="1"/>
</dbReference>
<dbReference type="PANTHER" id="PTHR39178:SF1">
    <property type="entry name" value="RIBOSOMAL-PROCESSING CYSTEINE PROTEASE PRP"/>
    <property type="match status" value="1"/>
</dbReference>
<evidence type="ECO:0000256" key="6">
    <source>
        <dbReference type="ARBA" id="ARBA00044538"/>
    </source>
</evidence>
<dbReference type="EMBL" id="BSDY01000006">
    <property type="protein sequence ID" value="GLI56106.1"/>
    <property type="molecule type" value="Genomic_DNA"/>
</dbReference>
<dbReference type="InterPro" id="IPR036764">
    <property type="entry name" value="Peptidase_Prp_sf"/>
</dbReference>
<keyword evidence="4" id="KW-0788">Thiol protease</keyword>
<dbReference type="AlphaFoldDB" id="A0A9W6GLV3"/>